<dbReference type="PANTHER" id="PTHR33375:SF1">
    <property type="entry name" value="CHROMOSOME-PARTITIONING PROTEIN PARB-RELATED"/>
    <property type="match status" value="1"/>
</dbReference>
<evidence type="ECO:0000259" key="1">
    <source>
        <dbReference type="SMART" id="SM00470"/>
    </source>
</evidence>
<keyword evidence="3" id="KW-1185">Reference proteome</keyword>
<dbReference type="SUPFAM" id="SSF109709">
    <property type="entry name" value="KorB DNA-binding domain-like"/>
    <property type="match status" value="1"/>
</dbReference>
<dbReference type="InterPro" id="IPR036086">
    <property type="entry name" value="ParB/Sulfiredoxin_sf"/>
</dbReference>
<dbReference type="Gene3D" id="1.10.10.2830">
    <property type="match status" value="1"/>
</dbReference>
<protein>
    <submittedName>
        <fullName evidence="2">Plasmid partitioning protein RepB C-terminal domain-containing protein</fullName>
    </submittedName>
</protein>
<dbReference type="Pfam" id="PF07506">
    <property type="entry name" value="RepB"/>
    <property type="match status" value="1"/>
</dbReference>
<dbReference type="Pfam" id="PF02195">
    <property type="entry name" value="ParB_N"/>
    <property type="match status" value="1"/>
</dbReference>
<evidence type="ECO:0000313" key="3">
    <source>
        <dbReference type="Proteomes" id="UP001499852"/>
    </source>
</evidence>
<name>A0ABP9PK13_9BACT</name>
<dbReference type="EMBL" id="BAABIA010000009">
    <property type="protein sequence ID" value="GAA5146401.1"/>
    <property type="molecule type" value="Genomic_DNA"/>
</dbReference>
<dbReference type="SMART" id="SM00470">
    <property type="entry name" value="ParB"/>
    <property type="match status" value="1"/>
</dbReference>
<dbReference type="SUPFAM" id="SSF110849">
    <property type="entry name" value="ParB/Sulfiredoxin"/>
    <property type="match status" value="1"/>
</dbReference>
<sequence length="288" mass="32626">MNEPTRGFEMESIVLPLDQILPIRLIQDPENKISRYKAIRSSIQEVGLVEPLIVSRSKDKFILVDGHLRLHAMKSLGMTEAECLISTDDESFTYNARISRLAPIQEHKMILKAVKDGLTPERIATALNLRVKDIRDSLRLLDGIHEEVADMLKDKQVAPGAIHGLKKVTAVRQIEIAELMVSTNTFTRNYVDALLIGTPKHQLLNPQEPKAAKGMTVEEIARLEEEMESLHTDFKAIESTYGDNMLNLTVARSYVKKLLDNTKVSRFLKTRHEDLFSEFEILAAKELL</sequence>
<dbReference type="InterPro" id="IPR050336">
    <property type="entry name" value="Chromosome_partition/occlusion"/>
</dbReference>
<organism evidence="2 3">
    <name type="scientific">Prosthecobacter algae</name>
    <dbReference type="NCBI Taxonomy" id="1144682"/>
    <lineage>
        <taxon>Bacteria</taxon>
        <taxon>Pseudomonadati</taxon>
        <taxon>Verrucomicrobiota</taxon>
        <taxon>Verrucomicrobiia</taxon>
        <taxon>Verrucomicrobiales</taxon>
        <taxon>Verrucomicrobiaceae</taxon>
        <taxon>Prosthecobacter</taxon>
    </lineage>
</organism>
<evidence type="ECO:0000313" key="2">
    <source>
        <dbReference type="EMBL" id="GAA5146401.1"/>
    </source>
</evidence>
<dbReference type="InterPro" id="IPR011111">
    <property type="entry name" value="Plasmid_RepB"/>
</dbReference>
<dbReference type="Gene3D" id="3.90.1530.30">
    <property type="match status" value="1"/>
</dbReference>
<accession>A0ABP9PK13</accession>
<dbReference type="InterPro" id="IPR003115">
    <property type="entry name" value="ParB_N"/>
</dbReference>
<reference evidence="3" key="1">
    <citation type="journal article" date="2019" name="Int. J. Syst. Evol. Microbiol.">
        <title>The Global Catalogue of Microorganisms (GCM) 10K type strain sequencing project: providing services to taxonomists for standard genome sequencing and annotation.</title>
        <authorList>
            <consortium name="The Broad Institute Genomics Platform"/>
            <consortium name="The Broad Institute Genome Sequencing Center for Infectious Disease"/>
            <person name="Wu L."/>
            <person name="Ma J."/>
        </authorList>
    </citation>
    <scope>NUCLEOTIDE SEQUENCE [LARGE SCALE GENOMIC DNA]</scope>
    <source>
        <strain evidence="3">JCM 18053</strain>
    </source>
</reference>
<gene>
    <name evidence="2" type="ORF">GCM10023213_39380</name>
</gene>
<dbReference type="Proteomes" id="UP001499852">
    <property type="component" value="Unassembled WGS sequence"/>
</dbReference>
<dbReference type="PANTHER" id="PTHR33375">
    <property type="entry name" value="CHROMOSOME-PARTITIONING PROTEIN PARB-RELATED"/>
    <property type="match status" value="1"/>
</dbReference>
<comment type="caution">
    <text evidence="2">The sequence shown here is derived from an EMBL/GenBank/DDBJ whole genome shotgun (WGS) entry which is preliminary data.</text>
</comment>
<proteinExistence type="predicted"/>
<dbReference type="RefSeq" id="WP_345738119.1">
    <property type="nucleotide sequence ID" value="NZ_BAABIA010000009.1"/>
</dbReference>
<feature type="domain" description="ParB-like N-terminal" evidence="1">
    <location>
        <begin position="13"/>
        <end position="104"/>
    </location>
</feature>